<dbReference type="EMBL" id="AHAT01024651">
    <property type="status" value="NOT_ANNOTATED_CDS"/>
    <property type="molecule type" value="Genomic_DNA"/>
</dbReference>
<dbReference type="Bgee" id="ENSLOCG00000013221">
    <property type="expression patterns" value="Expressed in ovary and 9 other cell types or tissues"/>
</dbReference>
<evidence type="ECO:0000313" key="4">
    <source>
        <dbReference type="Ensembl" id="ENSLOCP00000016287.1"/>
    </source>
</evidence>
<dbReference type="Pfam" id="PF01223">
    <property type="entry name" value="Endonuclease_NS"/>
    <property type="match status" value="1"/>
</dbReference>
<name>W5N6M8_LEPOC</name>
<feature type="domain" description="DNA/RNA non-specific endonuclease/pyrophosphatase/phosphodiesterase" evidence="3">
    <location>
        <begin position="60"/>
        <end position="277"/>
    </location>
</feature>
<dbReference type="InterPro" id="IPR044929">
    <property type="entry name" value="DNA/RNA_non-sp_Endonuclease_sf"/>
</dbReference>
<feature type="domain" description="ENPP1-3/EXOG-like endonuclease/phosphodiesterase" evidence="2">
    <location>
        <begin position="61"/>
        <end position="280"/>
    </location>
</feature>
<dbReference type="STRING" id="7918.ENSLOCP00000016287"/>
<accession>W5N6M8</accession>
<protein>
    <submittedName>
        <fullName evidence="4">Si:dkey-85k7.11</fullName>
    </submittedName>
</protein>
<dbReference type="AlphaFoldDB" id="W5N6M8"/>
<keyword evidence="5" id="KW-1185">Reference proteome</keyword>
<dbReference type="InterPro" id="IPR001604">
    <property type="entry name" value="Endo_G_ENPP1-like_dom"/>
</dbReference>
<organism evidence="4 5">
    <name type="scientific">Lepisosteus oculatus</name>
    <name type="common">Spotted gar</name>
    <dbReference type="NCBI Taxonomy" id="7918"/>
    <lineage>
        <taxon>Eukaryota</taxon>
        <taxon>Metazoa</taxon>
        <taxon>Chordata</taxon>
        <taxon>Craniata</taxon>
        <taxon>Vertebrata</taxon>
        <taxon>Euteleostomi</taxon>
        <taxon>Actinopterygii</taxon>
        <taxon>Neopterygii</taxon>
        <taxon>Holostei</taxon>
        <taxon>Semionotiformes</taxon>
        <taxon>Lepisosteidae</taxon>
        <taxon>Lepisosteus</taxon>
    </lineage>
</organism>
<dbReference type="SMART" id="SM00892">
    <property type="entry name" value="Endonuclease_NS"/>
    <property type="match status" value="1"/>
</dbReference>
<evidence type="ECO:0000259" key="2">
    <source>
        <dbReference type="SMART" id="SM00477"/>
    </source>
</evidence>
<dbReference type="HOGENOM" id="CLU_035817_1_1_1"/>
<evidence type="ECO:0000256" key="1">
    <source>
        <dbReference type="SAM" id="SignalP"/>
    </source>
</evidence>
<dbReference type="PANTHER" id="PTHR21472:SF16">
    <property type="entry name" value="ENDONUCLEASE DOMAIN-CONTAINING 1 PROTEIN-LIKE"/>
    <property type="match status" value="1"/>
</dbReference>
<reference evidence="5" key="1">
    <citation type="submission" date="2011-12" db="EMBL/GenBank/DDBJ databases">
        <title>The Draft Genome of Lepisosteus oculatus.</title>
        <authorList>
            <consortium name="The Broad Institute Genome Assembly &amp; Analysis Group"/>
            <consortium name="Computational R&amp;D Group"/>
            <consortium name="and Sequencing Platform"/>
            <person name="Di Palma F."/>
            <person name="Alfoldi J."/>
            <person name="Johnson J."/>
            <person name="Berlin A."/>
            <person name="Gnerre S."/>
            <person name="Jaffe D."/>
            <person name="MacCallum I."/>
            <person name="Young S."/>
            <person name="Walker B.J."/>
            <person name="Lander E.S."/>
            <person name="Lindblad-Toh K."/>
        </authorList>
    </citation>
    <scope>NUCLEOTIDE SEQUENCE [LARGE SCALE GENOMIC DNA]</scope>
</reference>
<dbReference type="InterPro" id="IPR020821">
    <property type="entry name" value="ENPP1-3/EXOG-like_nuc-like"/>
</dbReference>
<dbReference type="GO" id="GO:0046872">
    <property type="term" value="F:metal ion binding"/>
    <property type="evidence" value="ECO:0007669"/>
    <property type="project" value="InterPro"/>
</dbReference>
<keyword evidence="1" id="KW-0732">Signal</keyword>
<dbReference type="InterPro" id="IPR039015">
    <property type="entry name" value="ENDOD1"/>
</dbReference>
<feature type="chain" id="PRO_5004869351" evidence="1">
    <location>
        <begin position="25"/>
        <end position="290"/>
    </location>
</feature>
<dbReference type="eggNOG" id="ENOG502QUVR">
    <property type="taxonomic scope" value="Eukaryota"/>
</dbReference>
<dbReference type="Proteomes" id="UP000018468">
    <property type="component" value="Linkage group LG2"/>
</dbReference>
<feature type="signal peptide" evidence="1">
    <location>
        <begin position="1"/>
        <end position="24"/>
    </location>
</feature>
<dbReference type="Gene3D" id="3.40.570.10">
    <property type="entry name" value="Extracellular Endonuclease, subunit A"/>
    <property type="match status" value="1"/>
</dbReference>
<dbReference type="InParanoid" id="W5N6M8"/>
<evidence type="ECO:0000259" key="3">
    <source>
        <dbReference type="SMART" id="SM00892"/>
    </source>
</evidence>
<proteinExistence type="predicted"/>
<dbReference type="SMART" id="SM00477">
    <property type="entry name" value="NUC"/>
    <property type="match status" value="1"/>
</dbReference>
<dbReference type="InterPro" id="IPR044925">
    <property type="entry name" value="His-Me_finger_sf"/>
</dbReference>
<dbReference type="Ensembl" id="ENSLOCT00000016317.1">
    <property type="protein sequence ID" value="ENSLOCP00000016287.1"/>
    <property type="gene ID" value="ENSLOCG00000013221.1"/>
</dbReference>
<dbReference type="SUPFAM" id="SSF54060">
    <property type="entry name" value="His-Me finger endonucleases"/>
    <property type="match status" value="1"/>
</dbReference>
<reference evidence="4" key="3">
    <citation type="submission" date="2025-09" db="UniProtKB">
        <authorList>
            <consortium name="Ensembl"/>
        </authorList>
    </citation>
    <scope>IDENTIFICATION</scope>
</reference>
<dbReference type="OMA" id="TIFYKGC"/>
<dbReference type="GO" id="GO:0003676">
    <property type="term" value="F:nucleic acid binding"/>
    <property type="evidence" value="ECO:0007669"/>
    <property type="project" value="InterPro"/>
</dbReference>
<evidence type="ECO:0000313" key="5">
    <source>
        <dbReference type="Proteomes" id="UP000018468"/>
    </source>
</evidence>
<dbReference type="GeneTree" id="ENSGT01030000234592"/>
<dbReference type="PANTHER" id="PTHR21472">
    <property type="entry name" value="ENDONUCLEASE DOMAIN-CONTAINING 1 PROTEIN ENDOD1"/>
    <property type="match status" value="1"/>
</dbReference>
<reference evidence="4" key="2">
    <citation type="submission" date="2025-08" db="UniProtKB">
        <authorList>
            <consortium name="Ensembl"/>
        </authorList>
    </citation>
    <scope>IDENTIFICATION</scope>
</reference>
<dbReference type="GO" id="GO:0016787">
    <property type="term" value="F:hydrolase activity"/>
    <property type="evidence" value="ECO:0007669"/>
    <property type="project" value="InterPro"/>
</dbReference>
<sequence length="290" mass="33502">FNMNVFPTSVFLFFAFDSALVVWASVGDNFKDCKQFLYMRTPPVGIADGNLKKICQRYNNKPRFATLYDAARRVPVYSAYTFKKSDGQKRVDVPWMYEPQLGSPDEGGNMQALPQGEIDQLIEDSQAVLQDYADAVLYERGPLNPDEHQADNDDKAATYTLTNIVPQITTFFEESWSVYLDKIRKRLNNFCRGKSYIVTGITTSGSMIRRDHEDRLAVPKYLWSAYCCPRFDRNSPYDVRYMFPTYAAYGQNDQVDNSIIEVPLKTLESFLKNETDFDRNFNIFYKDCIS</sequence>